<feature type="transmembrane region" description="Helical" evidence="1">
    <location>
        <begin position="113"/>
        <end position="138"/>
    </location>
</feature>
<feature type="transmembrane region" description="Helical" evidence="1">
    <location>
        <begin position="341"/>
        <end position="362"/>
    </location>
</feature>
<organism evidence="2 3">
    <name type="scientific">Microbacterium resistens</name>
    <dbReference type="NCBI Taxonomy" id="156977"/>
    <lineage>
        <taxon>Bacteria</taxon>
        <taxon>Bacillati</taxon>
        <taxon>Actinomycetota</taxon>
        <taxon>Actinomycetes</taxon>
        <taxon>Micrococcales</taxon>
        <taxon>Microbacteriaceae</taxon>
        <taxon>Microbacterium</taxon>
    </lineage>
</organism>
<dbReference type="RefSeq" id="WP_231821392.1">
    <property type="nucleotide sequence ID" value="NZ_CP082781.1"/>
</dbReference>
<proteinExistence type="predicted"/>
<dbReference type="Pfam" id="PF19877">
    <property type="entry name" value="DUF6350"/>
    <property type="match status" value="1"/>
</dbReference>
<evidence type="ECO:0000256" key="1">
    <source>
        <dbReference type="SAM" id="Phobius"/>
    </source>
</evidence>
<evidence type="ECO:0000313" key="3">
    <source>
        <dbReference type="Proteomes" id="UP001199642"/>
    </source>
</evidence>
<evidence type="ECO:0000313" key="2">
    <source>
        <dbReference type="EMBL" id="UGS28261.1"/>
    </source>
</evidence>
<name>A0ABY3RZ16_9MICO</name>
<reference evidence="2 3" key="1">
    <citation type="submission" date="2023-01" db="EMBL/GenBank/DDBJ databases">
        <title>Characterization of estradiol degrading bacteria Microbacterium sp. MZT7 and reveal degrading genes through genome analysis.</title>
        <authorList>
            <person name="Hao P."/>
            <person name="Gao Y."/>
        </authorList>
    </citation>
    <scope>NUCLEOTIDE SEQUENCE [LARGE SCALE GENOMIC DNA]</scope>
    <source>
        <strain evidence="2 3">MZT7</strain>
    </source>
</reference>
<feature type="transmembrane region" description="Helical" evidence="1">
    <location>
        <begin position="300"/>
        <end position="320"/>
    </location>
</feature>
<dbReference type="Proteomes" id="UP001199642">
    <property type="component" value="Chromosome"/>
</dbReference>
<keyword evidence="1" id="KW-0812">Transmembrane</keyword>
<keyword evidence="1" id="KW-1133">Transmembrane helix</keyword>
<gene>
    <name evidence="2" type="ORF">K8F61_08930</name>
</gene>
<accession>A0ABY3RZ16</accession>
<protein>
    <submittedName>
        <fullName evidence="2">DUF6350 family protein</fullName>
    </submittedName>
</protein>
<keyword evidence="3" id="KW-1185">Reference proteome</keyword>
<feature type="transmembrane region" description="Helical" evidence="1">
    <location>
        <begin position="80"/>
        <end position="101"/>
    </location>
</feature>
<dbReference type="InterPro" id="IPR045931">
    <property type="entry name" value="DUF6350"/>
</dbReference>
<feature type="transmembrane region" description="Helical" evidence="1">
    <location>
        <begin position="202"/>
        <end position="221"/>
    </location>
</feature>
<feature type="transmembrane region" description="Helical" evidence="1">
    <location>
        <begin position="374"/>
        <end position="394"/>
    </location>
</feature>
<dbReference type="EMBL" id="CP082781">
    <property type="protein sequence ID" value="UGS28261.1"/>
    <property type="molecule type" value="Genomic_DNA"/>
</dbReference>
<keyword evidence="1" id="KW-0472">Membrane</keyword>
<sequence>MPRVLIVLLAAVDAAVAAAVGLALLLAPLTVAWIVAFGVDADWGALWPTTSTLWQLGHGVPVSLALPDAVVREVGIAPEAASFVVSLAPLLFLAFTAIFAARSGRRAASAGSWPSGVVAGVLTFTAISVLVVLTGVGAVATTPWALGVIFPALTYLCGALAGAVATAWIDGDGGIVDAVHDRVDAAGDWAGVPGDAVRGASAALVALVGSAALAVAVAALLRGGEVVALFEALRVDGLGVTAISLGQLAYLPTLVCWAVAWLAGPGFALGTGTAVSPAGTELGVVPGIPMLGLLPEATSPWMLVVVLIPIGAGALAGWIIRSRQASAGNEPDVLPQATTALAIAVLAAGGAALLAVLSSGSIGPGRLAEVGPDAGPVALAVGIEVLVGAGILLLGPRHRDELRAEELLGADEVGREDPRG</sequence>
<feature type="transmembrane region" description="Helical" evidence="1">
    <location>
        <begin position="144"/>
        <end position="169"/>
    </location>
</feature>